<dbReference type="PROSITE" id="PS50888">
    <property type="entry name" value="BHLH"/>
    <property type="match status" value="1"/>
</dbReference>
<dbReference type="GO" id="GO:0046983">
    <property type="term" value="F:protein dimerization activity"/>
    <property type="evidence" value="ECO:0007669"/>
    <property type="project" value="InterPro"/>
</dbReference>
<dbReference type="SMART" id="SM00353">
    <property type="entry name" value="HLH"/>
    <property type="match status" value="1"/>
</dbReference>
<feature type="compositionally biased region" description="Low complexity" evidence="6">
    <location>
        <begin position="550"/>
        <end position="567"/>
    </location>
</feature>
<dbReference type="AlphaFoldDB" id="A0A0K9NYW1"/>
<sequence>MNDFQSQHGYISIPQSSHSSITTTNDLLSLSPKSVHPSSFNQDNLQQRLQSLVDSASGNWTFAIFWQLSLDQFSGNSFFSWGDGYYRGCDEEKKTKVVSNSDEYLGVQEHRKNVLRELNALIAGPSPSGEDSVSDEVTDIEWFFLVSMTQSFVNGSDLPGQTFFSGTPSWVAGAERLSAVPCERARQASVLGTQTLVCVPVSNGVVELGSTEVIFQNATILNKIKFLFNSDKRDEGLESSMPPATLAVADFLDSDPDINWISDLSQPVDDNTATTVITDGSNSNNNATEGSVPGILFPPVSNSKELSSENTLSTSKKEGDGASAQISQKLHQPNNQNELSRDIIFSEFGLNSCNQARISKPESGEILNFENVARGVSSSATPTTTVHFSAKKKTNVVTSRGCNDSIEGGMLSFSSSAVARSLSLVDPLKAAGVVGESEHSDVEVLTGNEVDSCPSKHPKKRGRKPANGRIEPLNHVEAERQRREKLNLKFYALRAVVPNVSKMDKASLLNDAISYINDLRSKMKALELDNVDLRSKIESLKKENKDSATSGCSTIRSLSSSSPSVYHNTDDIPKNANGSVVRFQSLDIDVKIVDRNAIIHMESSRKNHPAALLMLALKDLDLEISYSTLSIVNEIAIQHVTLQMTNRLFTKEQLTSSLYTKLSACRFPQLS</sequence>
<dbReference type="Pfam" id="PF14215">
    <property type="entry name" value="bHLH-MYC_N"/>
    <property type="match status" value="1"/>
</dbReference>
<protein>
    <recommendedName>
        <fullName evidence="5">Transcription factor</fullName>
        <shortName evidence="5">bHLH transcription factor</shortName>
    </recommendedName>
    <alternativeName>
        <fullName evidence="5">Basic helix-loop-helix protein</fullName>
    </alternativeName>
</protein>
<keyword evidence="9" id="KW-1185">Reference proteome</keyword>
<evidence type="ECO:0000256" key="1">
    <source>
        <dbReference type="ARBA" id="ARBA00005510"/>
    </source>
</evidence>
<keyword evidence="2 5" id="KW-0805">Transcription regulation</keyword>
<dbReference type="PANTHER" id="PTHR11514:SF43">
    <property type="entry name" value="TRANSCRIPTION FACTOR MYC2"/>
    <property type="match status" value="1"/>
</dbReference>
<dbReference type="SUPFAM" id="SSF47459">
    <property type="entry name" value="HLH, helix-loop-helix DNA-binding domain"/>
    <property type="match status" value="1"/>
</dbReference>
<dbReference type="Gene3D" id="4.10.280.10">
    <property type="entry name" value="Helix-loop-helix DNA-binding domain"/>
    <property type="match status" value="1"/>
</dbReference>
<evidence type="ECO:0000313" key="9">
    <source>
        <dbReference type="Proteomes" id="UP000036987"/>
    </source>
</evidence>
<evidence type="ECO:0000313" key="8">
    <source>
        <dbReference type="EMBL" id="KMZ62016.1"/>
    </source>
</evidence>
<dbReference type="OMA" id="RIQCSKR"/>
<dbReference type="InterPro" id="IPR011598">
    <property type="entry name" value="bHLH_dom"/>
</dbReference>
<accession>A0A0K9NYW1</accession>
<dbReference type="GO" id="GO:0003700">
    <property type="term" value="F:DNA-binding transcription factor activity"/>
    <property type="evidence" value="ECO:0000318"/>
    <property type="project" value="GO_Central"/>
</dbReference>
<dbReference type="InterPro" id="IPR045084">
    <property type="entry name" value="AIB/MYC-like"/>
</dbReference>
<feature type="domain" description="BHLH" evidence="7">
    <location>
        <begin position="470"/>
        <end position="519"/>
    </location>
</feature>
<evidence type="ECO:0000256" key="2">
    <source>
        <dbReference type="ARBA" id="ARBA00023015"/>
    </source>
</evidence>
<evidence type="ECO:0000256" key="3">
    <source>
        <dbReference type="ARBA" id="ARBA00023163"/>
    </source>
</evidence>
<dbReference type="Pfam" id="PF00010">
    <property type="entry name" value="HLH"/>
    <property type="match status" value="1"/>
</dbReference>
<reference evidence="9" key="1">
    <citation type="journal article" date="2016" name="Nature">
        <title>The genome of the seagrass Zostera marina reveals angiosperm adaptation to the sea.</title>
        <authorList>
            <person name="Olsen J.L."/>
            <person name="Rouze P."/>
            <person name="Verhelst B."/>
            <person name="Lin Y.-C."/>
            <person name="Bayer T."/>
            <person name="Collen J."/>
            <person name="Dattolo E."/>
            <person name="De Paoli E."/>
            <person name="Dittami S."/>
            <person name="Maumus F."/>
            <person name="Michel G."/>
            <person name="Kersting A."/>
            <person name="Lauritano C."/>
            <person name="Lohaus R."/>
            <person name="Toepel M."/>
            <person name="Tonon T."/>
            <person name="Vanneste K."/>
            <person name="Amirebrahimi M."/>
            <person name="Brakel J."/>
            <person name="Bostroem C."/>
            <person name="Chovatia M."/>
            <person name="Grimwood J."/>
            <person name="Jenkins J.W."/>
            <person name="Jueterbock A."/>
            <person name="Mraz A."/>
            <person name="Stam W.T."/>
            <person name="Tice H."/>
            <person name="Bornberg-Bauer E."/>
            <person name="Green P.J."/>
            <person name="Pearson G.A."/>
            <person name="Procaccini G."/>
            <person name="Duarte C.M."/>
            <person name="Schmutz J."/>
            <person name="Reusch T.B.H."/>
            <person name="Van de Peer Y."/>
        </authorList>
    </citation>
    <scope>NUCLEOTIDE SEQUENCE [LARGE SCALE GENOMIC DNA]</scope>
    <source>
        <strain evidence="9">cv. Finnish</strain>
    </source>
</reference>
<dbReference type="GO" id="GO:0000976">
    <property type="term" value="F:transcription cis-regulatory region binding"/>
    <property type="evidence" value="ECO:0000318"/>
    <property type="project" value="GO_Central"/>
</dbReference>
<comment type="subcellular location">
    <subcellularLocation>
        <location evidence="5">Nucleus</location>
    </subcellularLocation>
</comment>
<feature type="region of interest" description="Disordered" evidence="6">
    <location>
        <begin position="448"/>
        <end position="470"/>
    </location>
</feature>
<keyword evidence="3 5" id="KW-0804">Transcription</keyword>
<dbReference type="STRING" id="29655.A0A0K9NYW1"/>
<dbReference type="GO" id="GO:0006355">
    <property type="term" value="P:regulation of DNA-templated transcription"/>
    <property type="evidence" value="ECO:0000318"/>
    <property type="project" value="GO_Central"/>
</dbReference>
<keyword evidence="4 5" id="KW-0539">Nucleus</keyword>
<comment type="caution">
    <text evidence="8">The sequence shown here is derived from an EMBL/GenBank/DDBJ whole genome shotgun (WGS) entry which is preliminary data.</text>
</comment>
<organism evidence="8 9">
    <name type="scientific">Zostera marina</name>
    <name type="common">Eelgrass</name>
    <dbReference type="NCBI Taxonomy" id="29655"/>
    <lineage>
        <taxon>Eukaryota</taxon>
        <taxon>Viridiplantae</taxon>
        <taxon>Streptophyta</taxon>
        <taxon>Embryophyta</taxon>
        <taxon>Tracheophyta</taxon>
        <taxon>Spermatophyta</taxon>
        <taxon>Magnoliopsida</taxon>
        <taxon>Liliopsida</taxon>
        <taxon>Zosteraceae</taxon>
        <taxon>Zostera</taxon>
    </lineage>
</organism>
<evidence type="ECO:0000256" key="4">
    <source>
        <dbReference type="ARBA" id="ARBA00023242"/>
    </source>
</evidence>
<feature type="region of interest" description="Disordered" evidence="6">
    <location>
        <begin position="272"/>
        <end position="337"/>
    </location>
</feature>
<name>A0A0K9NYW1_ZOSMR</name>
<feature type="compositionally biased region" description="Polar residues" evidence="6">
    <location>
        <begin position="272"/>
        <end position="289"/>
    </location>
</feature>
<proteinExistence type="inferred from homology"/>
<dbReference type="GO" id="GO:0005634">
    <property type="term" value="C:nucleus"/>
    <property type="evidence" value="ECO:0000318"/>
    <property type="project" value="GO_Central"/>
</dbReference>
<dbReference type="EMBL" id="LFYR01001429">
    <property type="protein sequence ID" value="KMZ62016.1"/>
    <property type="molecule type" value="Genomic_DNA"/>
</dbReference>
<comment type="similarity">
    <text evidence="1">Belongs to the bHLH protein family.</text>
</comment>
<evidence type="ECO:0000259" key="7">
    <source>
        <dbReference type="PROSITE" id="PS50888"/>
    </source>
</evidence>
<evidence type="ECO:0000256" key="6">
    <source>
        <dbReference type="SAM" id="MobiDB-lite"/>
    </source>
</evidence>
<gene>
    <name evidence="8" type="ORF">ZOSMA_49G00850</name>
</gene>
<dbReference type="CDD" id="cd11449">
    <property type="entry name" value="bHLH_AtAIB_like"/>
    <property type="match status" value="1"/>
</dbReference>
<feature type="region of interest" description="Disordered" evidence="6">
    <location>
        <begin position="542"/>
        <end position="571"/>
    </location>
</feature>
<feature type="compositionally biased region" description="Basic residues" evidence="6">
    <location>
        <begin position="456"/>
        <end position="466"/>
    </location>
</feature>
<feature type="compositionally biased region" description="Polar residues" evidence="6">
    <location>
        <begin position="324"/>
        <end position="337"/>
    </location>
</feature>
<dbReference type="Proteomes" id="UP000036987">
    <property type="component" value="Unassembled WGS sequence"/>
</dbReference>
<dbReference type="InterPro" id="IPR036638">
    <property type="entry name" value="HLH_DNA-bd_sf"/>
</dbReference>
<dbReference type="InterPro" id="IPR025610">
    <property type="entry name" value="MYC/MYB_N"/>
</dbReference>
<dbReference type="PANTHER" id="PTHR11514">
    <property type="entry name" value="MYC"/>
    <property type="match status" value="1"/>
</dbReference>
<feature type="compositionally biased region" description="Polar residues" evidence="6">
    <location>
        <begin position="300"/>
        <end position="314"/>
    </location>
</feature>
<dbReference type="OrthoDB" id="1926382at2759"/>
<evidence type="ECO:0000256" key="5">
    <source>
        <dbReference type="RuleBase" id="RU369104"/>
    </source>
</evidence>